<dbReference type="EMBL" id="HBUE01152310">
    <property type="protein sequence ID" value="CAG6505839.1"/>
    <property type="molecule type" value="Transcribed_RNA"/>
</dbReference>
<dbReference type="Pfam" id="PF03067">
    <property type="entry name" value="LPMO_10"/>
    <property type="match status" value="1"/>
</dbReference>
<dbReference type="PANTHER" id="PTHR21113:SF14">
    <property type="entry name" value="LP24064P"/>
    <property type="match status" value="1"/>
</dbReference>
<dbReference type="PANTHER" id="PTHR21113">
    <property type="entry name" value="AGAP001705-PA"/>
    <property type="match status" value="1"/>
</dbReference>
<feature type="chain" id="PRO_5033668780" evidence="1">
    <location>
        <begin position="22"/>
        <end position="252"/>
    </location>
</feature>
<keyword evidence="1" id="KW-0732">Signal</keyword>
<dbReference type="InterPro" id="IPR004302">
    <property type="entry name" value="Cellulose/chitin-bd_N"/>
</dbReference>
<accession>A0A8D8D4B0</accession>
<name>A0A8D8D4B0_CULPI</name>
<feature type="domain" description="Chitin-binding type-4" evidence="2">
    <location>
        <begin position="22"/>
        <end position="210"/>
    </location>
</feature>
<protein>
    <submittedName>
        <fullName evidence="3">(northern house mosquito) hypothetical protein</fullName>
    </submittedName>
</protein>
<evidence type="ECO:0000256" key="1">
    <source>
        <dbReference type="SAM" id="SignalP"/>
    </source>
</evidence>
<dbReference type="AlphaFoldDB" id="A0A8D8D4B0"/>
<sequence>MQKSEIVLAAFAASLIPLISGHGMVLDPIARGSRWRCSGKAPRNYDDNGLYCGGYFTQWDKNGGKCGLCGDNYADEMPRMNELGGTYGQGEIVQQYRKGGVIDVKVMVTANHMGHFEFNLCDLDEAMGNETEACYGQYPLLDDKGNRKWYLKSAATGEYLVKVQLPKELTCEHCSLQWTYVAGNNWGWCGDGTGALGCGPQETFRTCSDISILDSSDVRLYEGFDYCSRASRSLNSISVDDEIPESDVEGQD</sequence>
<proteinExistence type="predicted"/>
<evidence type="ECO:0000313" key="3">
    <source>
        <dbReference type="EMBL" id="CAG6505839.1"/>
    </source>
</evidence>
<organism evidence="3">
    <name type="scientific">Culex pipiens</name>
    <name type="common">House mosquito</name>
    <dbReference type="NCBI Taxonomy" id="7175"/>
    <lineage>
        <taxon>Eukaryota</taxon>
        <taxon>Metazoa</taxon>
        <taxon>Ecdysozoa</taxon>
        <taxon>Arthropoda</taxon>
        <taxon>Hexapoda</taxon>
        <taxon>Insecta</taxon>
        <taxon>Pterygota</taxon>
        <taxon>Neoptera</taxon>
        <taxon>Endopterygota</taxon>
        <taxon>Diptera</taxon>
        <taxon>Nematocera</taxon>
        <taxon>Culicoidea</taxon>
        <taxon>Culicidae</taxon>
        <taxon>Culicinae</taxon>
        <taxon>Culicini</taxon>
        <taxon>Culex</taxon>
        <taxon>Culex</taxon>
    </lineage>
</organism>
<reference evidence="3" key="1">
    <citation type="submission" date="2021-05" db="EMBL/GenBank/DDBJ databases">
        <authorList>
            <person name="Alioto T."/>
            <person name="Alioto T."/>
            <person name="Gomez Garrido J."/>
        </authorList>
    </citation>
    <scope>NUCLEOTIDE SEQUENCE</scope>
</reference>
<feature type="signal peptide" evidence="1">
    <location>
        <begin position="1"/>
        <end position="21"/>
    </location>
</feature>
<evidence type="ECO:0000259" key="2">
    <source>
        <dbReference type="Pfam" id="PF03067"/>
    </source>
</evidence>
<dbReference type="EMBL" id="HBUE01257316">
    <property type="protein sequence ID" value="CAG6557143.1"/>
    <property type="molecule type" value="Transcribed_RNA"/>
</dbReference>